<keyword evidence="3" id="KW-1185">Reference proteome</keyword>
<dbReference type="SUPFAM" id="SSF56645">
    <property type="entry name" value="Acyl-CoA dehydrogenase NM domain-like"/>
    <property type="match status" value="1"/>
</dbReference>
<dbReference type="InterPro" id="IPR037069">
    <property type="entry name" value="AcylCoA_DH/ox_N_sf"/>
</dbReference>
<dbReference type="Pfam" id="PF02771">
    <property type="entry name" value="Acyl-CoA_dh_N"/>
    <property type="match status" value="1"/>
</dbReference>
<reference evidence="2 3" key="1">
    <citation type="submission" date="2017-05" db="EMBL/GenBank/DDBJ databases">
        <title>Biotechnological potential of actinobacteria isolated from South African environments.</title>
        <authorList>
            <person name="Le Roes-Hill M."/>
            <person name="Prins A."/>
            <person name="Durrell K.A."/>
        </authorList>
    </citation>
    <scope>NUCLEOTIDE SEQUENCE [LARGE SCALE GENOMIC DNA]</scope>
    <source>
        <strain evidence="2">M26</strain>
    </source>
</reference>
<dbReference type="GO" id="GO:0016627">
    <property type="term" value="F:oxidoreductase activity, acting on the CH-CH group of donors"/>
    <property type="evidence" value="ECO:0007669"/>
    <property type="project" value="InterPro"/>
</dbReference>
<evidence type="ECO:0000313" key="3">
    <source>
        <dbReference type="Proteomes" id="UP000194761"/>
    </source>
</evidence>
<dbReference type="Gene3D" id="1.10.540.10">
    <property type="entry name" value="Acyl-CoA dehydrogenase/oxidase, N-terminal domain"/>
    <property type="match status" value="1"/>
</dbReference>
<dbReference type="RefSeq" id="WP_165781384.1">
    <property type="nucleotide sequence ID" value="NZ_NGFP01000116.1"/>
</dbReference>
<comment type="caution">
    <text evidence="2">The sequence shown here is derived from an EMBL/GenBank/DDBJ whole genome shotgun (WGS) entry which is preliminary data.</text>
</comment>
<proteinExistence type="predicted"/>
<organism evidence="2 3">
    <name type="scientific">Streptosporangium minutum</name>
    <dbReference type="NCBI Taxonomy" id="569862"/>
    <lineage>
        <taxon>Bacteria</taxon>
        <taxon>Bacillati</taxon>
        <taxon>Actinomycetota</taxon>
        <taxon>Actinomycetes</taxon>
        <taxon>Streptosporangiales</taxon>
        <taxon>Streptosporangiaceae</taxon>
        <taxon>Streptosporangium</taxon>
    </lineage>
</organism>
<evidence type="ECO:0000259" key="1">
    <source>
        <dbReference type="Pfam" id="PF02771"/>
    </source>
</evidence>
<dbReference type="InterPro" id="IPR013786">
    <property type="entry name" value="AcylCoA_DH/ox_N"/>
</dbReference>
<dbReference type="AlphaFoldDB" id="A0A243RH20"/>
<gene>
    <name evidence="2" type="ORF">CA984_23800</name>
</gene>
<name>A0A243RH20_9ACTN</name>
<sequence length="98" mass="10117">MGIAITEEHRALAASVHGFARRNITARGMDHEPFRAALAAQGLLGLHLPERYGGQGGGLQELAVALEALGEHCTPGSHLPTVLASAVIARATAAHPLP</sequence>
<feature type="domain" description="Acyl-CoA dehydrogenase/oxidase N-terminal" evidence="1">
    <location>
        <begin position="6"/>
        <end position="88"/>
    </location>
</feature>
<feature type="non-terminal residue" evidence="2">
    <location>
        <position position="98"/>
    </location>
</feature>
<dbReference type="EMBL" id="NGFP01000116">
    <property type="protein sequence ID" value="OUC94063.1"/>
    <property type="molecule type" value="Genomic_DNA"/>
</dbReference>
<dbReference type="Proteomes" id="UP000194761">
    <property type="component" value="Unassembled WGS sequence"/>
</dbReference>
<evidence type="ECO:0000313" key="2">
    <source>
        <dbReference type="EMBL" id="OUC94063.1"/>
    </source>
</evidence>
<protein>
    <recommendedName>
        <fullName evidence="1">Acyl-CoA dehydrogenase/oxidase N-terminal domain-containing protein</fullName>
    </recommendedName>
</protein>
<dbReference type="GO" id="GO:0050660">
    <property type="term" value="F:flavin adenine dinucleotide binding"/>
    <property type="evidence" value="ECO:0007669"/>
    <property type="project" value="InterPro"/>
</dbReference>
<dbReference type="InterPro" id="IPR009100">
    <property type="entry name" value="AcylCoA_DH/oxidase_NM_dom_sf"/>
</dbReference>
<accession>A0A243RH20</accession>